<dbReference type="Proteomes" id="UP000001194">
    <property type="component" value="Unassembled WGS sequence"/>
</dbReference>
<protein>
    <submittedName>
        <fullName evidence="2">Predicted protein</fullName>
    </submittedName>
</protein>
<accession>B0DI39</accession>
<dbReference type="HOGENOM" id="CLU_028606_0_0_1"/>
<evidence type="ECO:0000313" key="3">
    <source>
        <dbReference type="Proteomes" id="UP000001194"/>
    </source>
</evidence>
<evidence type="ECO:0000256" key="1">
    <source>
        <dbReference type="SAM" id="SignalP"/>
    </source>
</evidence>
<name>B0DI39_LACBS</name>
<dbReference type="AlphaFoldDB" id="B0DI39"/>
<keyword evidence="3" id="KW-1185">Reference proteome</keyword>
<gene>
    <name evidence="2" type="ORF">LACBIDRAFT_302661</name>
</gene>
<dbReference type="GeneID" id="6079060"/>
<dbReference type="EMBL" id="DS547111">
    <property type="protein sequence ID" value="EDR05842.1"/>
    <property type="molecule type" value="Genomic_DNA"/>
</dbReference>
<dbReference type="KEGG" id="lbc:LACBIDRAFT_302661"/>
<dbReference type="PANTHER" id="PTHR38705">
    <property type="entry name" value="PROTEIN RDS1"/>
    <property type="match status" value="1"/>
</dbReference>
<dbReference type="RefSeq" id="XP_001883518.1">
    <property type="nucleotide sequence ID" value="XM_001883483.1"/>
</dbReference>
<dbReference type="PANTHER" id="PTHR38705:SF1">
    <property type="entry name" value="PROTEIN RDS1"/>
    <property type="match status" value="1"/>
</dbReference>
<feature type="signal peptide" evidence="1">
    <location>
        <begin position="1"/>
        <end position="16"/>
    </location>
</feature>
<proteinExistence type="predicted"/>
<sequence length="373" mass="40798">MWIPLAAAALAGLAVAWPTTTIPTTTTTALNFQPSGGLGTNSTPPFYHPLSDFDFQSLNLALNQQLLELDLFHFGLATFTVQEFEDVQIFEADRFLIQFLADQKLSHATLLSNMIGEQAANQCTYQFPFEDVREFINFSQQIAAIGESGILGFIEHLDSRAAAQLLAQTLTASSREQMIFRQYEGLFPVPVDFQTAITQSMMWTLLAPLIISCPAGNPVIEFQNFPALNVVNNPDPTPFVNTSIPDNNTNPAITHNRSIPLSFPGRQVNLTWDLPGQAIGPNSSFVTNTTAGLPQFVAWISQLNTTYTVLENIVNQTGMTFQPNGTVFGNGSSPIVNATMFIAITDEDIFVTPFNISFINRHIVAGPAVYQAG</sequence>
<dbReference type="InterPro" id="IPR039254">
    <property type="entry name" value="Rds1"/>
</dbReference>
<dbReference type="OrthoDB" id="2098436at2759"/>
<evidence type="ECO:0000313" key="2">
    <source>
        <dbReference type="EMBL" id="EDR05842.1"/>
    </source>
</evidence>
<dbReference type="InParanoid" id="B0DI39"/>
<keyword evidence="1" id="KW-0732">Signal</keyword>
<feature type="chain" id="PRO_5002748679" evidence="1">
    <location>
        <begin position="17"/>
        <end position="373"/>
    </location>
</feature>
<organism evidence="3">
    <name type="scientific">Laccaria bicolor (strain S238N-H82 / ATCC MYA-4686)</name>
    <name type="common">Bicoloured deceiver</name>
    <name type="synonym">Laccaria laccata var. bicolor</name>
    <dbReference type="NCBI Taxonomy" id="486041"/>
    <lineage>
        <taxon>Eukaryota</taxon>
        <taxon>Fungi</taxon>
        <taxon>Dikarya</taxon>
        <taxon>Basidiomycota</taxon>
        <taxon>Agaricomycotina</taxon>
        <taxon>Agaricomycetes</taxon>
        <taxon>Agaricomycetidae</taxon>
        <taxon>Agaricales</taxon>
        <taxon>Agaricineae</taxon>
        <taxon>Hydnangiaceae</taxon>
        <taxon>Laccaria</taxon>
    </lineage>
</organism>
<reference evidence="2 3" key="1">
    <citation type="journal article" date="2008" name="Nature">
        <title>The genome of Laccaria bicolor provides insights into mycorrhizal symbiosis.</title>
        <authorList>
            <person name="Martin F."/>
            <person name="Aerts A."/>
            <person name="Ahren D."/>
            <person name="Brun A."/>
            <person name="Danchin E.G.J."/>
            <person name="Duchaussoy F."/>
            <person name="Gibon J."/>
            <person name="Kohler A."/>
            <person name="Lindquist E."/>
            <person name="Pereda V."/>
            <person name="Salamov A."/>
            <person name="Shapiro H.J."/>
            <person name="Wuyts J."/>
            <person name="Blaudez D."/>
            <person name="Buee M."/>
            <person name="Brokstein P."/>
            <person name="Canbaeck B."/>
            <person name="Cohen D."/>
            <person name="Courty P.E."/>
            <person name="Coutinho P.M."/>
            <person name="Delaruelle C."/>
            <person name="Detter J.C."/>
            <person name="Deveau A."/>
            <person name="DiFazio S."/>
            <person name="Duplessis S."/>
            <person name="Fraissinet-Tachet L."/>
            <person name="Lucic E."/>
            <person name="Frey-Klett P."/>
            <person name="Fourrey C."/>
            <person name="Feussner I."/>
            <person name="Gay G."/>
            <person name="Grimwood J."/>
            <person name="Hoegger P.J."/>
            <person name="Jain P."/>
            <person name="Kilaru S."/>
            <person name="Labbe J."/>
            <person name="Lin Y.C."/>
            <person name="Legue V."/>
            <person name="Le Tacon F."/>
            <person name="Marmeisse R."/>
            <person name="Melayah D."/>
            <person name="Montanini B."/>
            <person name="Muratet M."/>
            <person name="Nehls U."/>
            <person name="Niculita-Hirzel H."/>
            <person name="Oudot-Le Secq M.P."/>
            <person name="Peter M."/>
            <person name="Quesneville H."/>
            <person name="Rajashekar B."/>
            <person name="Reich M."/>
            <person name="Rouhier N."/>
            <person name="Schmutz J."/>
            <person name="Yin T."/>
            <person name="Chalot M."/>
            <person name="Henrissat B."/>
            <person name="Kuees U."/>
            <person name="Lucas S."/>
            <person name="Van de Peer Y."/>
            <person name="Podila G.K."/>
            <person name="Polle A."/>
            <person name="Pukkila P.J."/>
            <person name="Richardson P.M."/>
            <person name="Rouze P."/>
            <person name="Sanders I.R."/>
            <person name="Stajich J.E."/>
            <person name="Tunlid A."/>
            <person name="Tuskan G."/>
            <person name="Grigoriev I.V."/>
        </authorList>
    </citation>
    <scope>NUCLEOTIDE SEQUENCE [LARGE SCALE GENOMIC DNA]</scope>
    <source>
        <strain evidence="3">S238N-H82 / ATCC MYA-4686</strain>
    </source>
</reference>
<dbReference type="Pfam" id="PF13668">
    <property type="entry name" value="Ferritin_2"/>
    <property type="match status" value="1"/>
</dbReference>